<dbReference type="RefSeq" id="WP_100350774.1">
    <property type="nucleotide sequence ID" value="NZ_PGTZ01000010.1"/>
</dbReference>
<dbReference type="PANTHER" id="PTHR20992">
    <property type="entry name" value="AT15442P-RELATED"/>
    <property type="match status" value="1"/>
</dbReference>
<reference evidence="2 3" key="1">
    <citation type="submission" date="2017-11" db="EMBL/GenBank/DDBJ databases">
        <title>Genomic Encyclopedia of Archaeal and Bacterial Type Strains, Phase II (KMG-II): From Individual Species to Whole Genera.</title>
        <authorList>
            <person name="Goeker M."/>
        </authorList>
    </citation>
    <scope>NUCLEOTIDE SEQUENCE [LARGE SCALE GENOMIC DNA]</scope>
    <source>
        <strain evidence="2 3">DSM 22413</strain>
    </source>
</reference>
<evidence type="ECO:0000256" key="1">
    <source>
        <dbReference type="SAM" id="Phobius"/>
    </source>
</evidence>
<feature type="transmembrane region" description="Helical" evidence="1">
    <location>
        <begin position="273"/>
        <end position="297"/>
    </location>
</feature>
<feature type="transmembrane region" description="Helical" evidence="1">
    <location>
        <begin position="115"/>
        <end position="134"/>
    </location>
</feature>
<evidence type="ECO:0000313" key="3">
    <source>
        <dbReference type="Proteomes" id="UP000231586"/>
    </source>
</evidence>
<protein>
    <submittedName>
        <fullName evidence="2">Putative hydrophobic protein (TIGR00271 family)</fullName>
    </submittedName>
</protein>
<dbReference type="EMBL" id="PGTZ01000010">
    <property type="protein sequence ID" value="PJI86751.1"/>
    <property type="molecule type" value="Genomic_DNA"/>
</dbReference>
<feature type="transmembrane region" description="Helical" evidence="1">
    <location>
        <begin position="140"/>
        <end position="161"/>
    </location>
</feature>
<organism evidence="2 3">
    <name type="scientific">Luteimicrobium subarcticum</name>
    <dbReference type="NCBI Taxonomy" id="620910"/>
    <lineage>
        <taxon>Bacteria</taxon>
        <taxon>Bacillati</taxon>
        <taxon>Actinomycetota</taxon>
        <taxon>Actinomycetes</taxon>
        <taxon>Micrococcales</taxon>
        <taxon>Luteimicrobium</taxon>
    </lineage>
</organism>
<name>A0A2M8W742_9MICO</name>
<dbReference type="Proteomes" id="UP000231586">
    <property type="component" value="Unassembled WGS sequence"/>
</dbReference>
<gene>
    <name evidence="2" type="ORF">CLV34_2674</name>
</gene>
<dbReference type="OrthoDB" id="8061853at2"/>
<dbReference type="PANTHER" id="PTHR20992:SF9">
    <property type="entry name" value="AT15442P-RELATED"/>
    <property type="match status" value="1"/>
</dbReference>
<keyword evidence="3" id="KW-1185">Reference proteome</keyword>
<evidence type="ECO:0000313" key="2">
    <source>
        <dbReference type="EMBL" id="PJI86751.1"/>
    </source>
</evidence>
<dbReference type="Pfam" id="PF04087">
    <property type="entry name" value="DUF389"/>
    <property type="match status" value="1"/>
</dbReference>
<dbReference type="InterPro" id="IPR005240">
    <property type="entry name" value="DUF389"/>
</dbReference>
<comment type="caution">
    <text evidence="2">The sequence shown here is derived from an EMBL/GenBank/DDBJ whole genome shotgun (WGS) entry which is preliminary data.</text>
</comment>
<keyword evidence="1" id="KW-0812">Transmembrane</keyword>
<proteinExistence type="predicted"/>
<keyword evidence="1" id="KW-0472">Membrane</keyword>
<feature type="transmembrane region" description="Helical" evidence="1">
    <location>
        <begin position="214"/>
        <end position="237"/>
    </location>
</feature>
<dbReference type="AlphaFoldDB" id="A0A2M8W742"/>
<accession>A0A2M8W742</accession>
<sequence>MIHLRLVVSADLSPRVVGLLRDDDATTDVVLVAGAAQQPEGDLVLADVTREAASAVIDRLVDLGVPDDGSISAQEVDTVVSAAADRAEQAAPGAPSDAVVWQELQKRAGSETRPSVTFCVLMAVACVIGMIGVLTNQPVLVVGAMAVGPDFGPLAALALGVVRRSREMLLGGLRATVLGYGCGVAGAAVGALLLRWWGLLDPADLVAKHAITDFVYHPGGLSWVVAFLAGVAGAVSLATERTGALVGVLISVTTIPAAGVLGASLAFGVGDEAWGAAVQLAVNVVMIVAGSLTALGVQALSQRTGRRGDAPRGAARRAA</sequence>
<feature type="transmembrane region" description="Helical" evidence="1">
    <location>
        <begin position="173"/>
        <end position="194"/>
    </location>
</feature>
<feature type="transmembrane region" description="Helical" evidence="1">
    <location>
        <begin position="244"/>
        <end position="267"/>
    </location>
</feature>
<keyword evidence="1" id="KW-1133">Transmembrane helix</keyword>